<evidence type="ECO:0008006" key="3">
    <source>
        <dbReference type="Google" id="ProtNLM"/>
    </source>
</evidence>
<evidence type="ECO:0000313" key="1">
    <source>
        <dbReference type="EMBL" id="MQX37880.1"/>
    </source>
</evidence>
<keyword evidence="2" id="KW-1185">Reference proteome</keyword>
<protein>
    <recommendedName>
        <fullName evidence="3">Phage protein</fullName>
    </recommendedName>
</protein>
<dbReference type="GO" id="GO:0019068">
    <property type="term" value="P:virion assembly"/>
    <property type="evidence" value="ECO:0007669"/>
    <property type="project" value="InterPro"/>
</dbReference>
<gene>
    <name evidence="1" type="ORF">GHC57_15270</name>
</gene>
<dbReference type="InterPro" id="IPR053734">
    <property type="entry name" value="Phage_Head-Tail_Connect_sf"/>
</dbReference>
<comment type="caution">
    <text evidence="1">The sequence shown here is derived from an EMBL/GenBank/DDBJ whole genome shotgun (WGS) entry which is preliminary data.</text>
</comment>
<dbReference type="Proteomes" id="UP000434582">
    <property type="component" value="Unassembled WGS sequence"/>
</dbReference>
<evidence type="ECO:0000313" key="2">
    <source>
        <dbReference type="Proteomes" id="UP000434582"/>
    </source>
</evidence>
<dbReference type="Gene3D" id="2.40.10.180">
    <property type="entry name" value="Phage tail proteins"/>
    <property type="match status" value="1"/>
</dbReference>
<dbReference type="EMBL" id="WIVE01000059">
    <property type="protein sequence ID" value="MQX37880.1"/>
    <property type="molecule type" value="Genomic_DNA"/>
</dbReference>
<name>A0A7X1ZG70_9PROT</name>
<dbReference type="AlphaFoldDB" id="A0A7X1ZG70"/>
<dbReference type="Pfam" id="PF05354">
    <property type="entry name" value="Phage_attach"/>
    <property type="match status" value="1"/>
</dbReference>
<dbReference type="RefSeq" id="WP_211369215.1">
    <property type="nucleotide sequence ID" value="NZ_WIVE01000059.1"/>
</dbReference>
<accession>A0A7X1ZG70</accession>
<reference evidence="1 2" key="1">
    <citation type="submission" date="2019-10" db="EMBL/GenBank/DDBJ databases">
        <title>Draft whole-genome sequence of the purple nonsulfur photosynthetic bacterium Roseospira navarrensis DSM 15114.</title>
        <authorList>
            <person name="Kyndt J.A."/>
            <person name="Meyer T.E."/>
        </authorList>
    </citation>
    <scope>NUCLEOTIDE SEQUENCE [LARGE SCALE GENOMIC DNA]</scope>
    <source>
        <strain evidence="1 2">DSM 15114</strain>
    </source>
</reference>
<dbReference type="InterPro" id="IPR008018">
    <property type="entry name" value="Phage_tail_attach_FII"/>
</dbReference>
<proteinExistence type="predicted"/>
<organism evidence="1 2">
    <name type="scientific">Roseospira navarrensis</name>
    <dbReference type="NCBI Taxonomy" id="140058"/>
    <lineage>
        <taxon>Bacteria</taxon>
        <taxon>Pseudomonadati</taxon>
        <taxon>Pseudomonadota</taxon>
        <taxon>Alphaproteobacteria</taxon>
        <taxon>Rhodospirillales</taxon>
        <taxon>Rhodospirillaceae</taxon>
        <taxon>Roseospira</taxon>
    </lineage>
</organism>
<sequence>MGWDDVADALAVTCRDHFGRPVTVQTLDPETGAIGAPYEIVAIFDRPAHPVDAGNSVAVSDSRPCLWLRLADCLVEPESGDRITIDGVPWTVAEKVEDGAGNARLYLHEG</sequence>